<dbReference type="GO" id="GO:0000981">
    <property type="term" value="F:DNA-binding transcription factor activity, RNA polymerase II-specific"/>
    <property type="evidence" value="ECO:0007669"/>
    <property type="project" value="InterPro"/>
</dbReference>
<dbReference type="EMBL" id="JAAAIL010000903">
    <property type="protein sequence ID" value="KAG0272560.1"/>
    <property type="molecule type" value="Genomic_DNA"/>
</dbReference>
<dbReference type="InterPro" id="IPR001138">
    <property type="entry name" value="Zn2Cys6_DnaBD"/>
</dbReference>
<protein>
    <recommendedName>
        <fullName evidence="4">Zn(2)-C6 fungal-type domain-containing protein</fullName>
    </recommendedName>
</protein>
<evidence type="ECO:0000313" key="6">
    <source>
        <dbReference type="Proteomes" id="UP001194580"/>
    </source>
</evidence>
<keyword evidence="6" id="KW-1185">Reference proteome</keyword>
<gene>
    <name evidence="5" type="ORF">BGZ95_011687</name>
</gene>
<comment type="subcellular location">
    <subcellularLocation>
        <location evidence="1">Nucleus</location>
    </subcellularLocation>
</comment>
<dbReference type="PANTHER" id="PTHR31001">
    <property type="entry name" value="UNCHARACTERIZED TRANSCRIPTIONAL REGULATORY PROTEIN"/>
    <property type="match status" value="1"/>
</dbReference>
<feature type="compositionally biased region" description="Polar residues" evidence="3">
    <location>
        <begin position="149"/>
        <end position="161"/>
    </location>
</feature>
<evidence type="ECO:0000256" key="2">
    <source>
        <dbReference type="ARBA" id="ARBA00023242"/>
    </source>
</evidence>
<dbReference type="SMART" id="SM00066">
    <property type="entry name" value="GAL4"/>
    <property type="match status" value="1"/>
</dbReference>
<dbReference type="CDD" id="cd00067">
    <property type="entry name" value="GAL4"/>
    <property type="match status" value="1"/>
</dbReference>
<dbReference type="PROSITE" id="PS50048">
    <property type="entry name" value="ZN2_CY6_FUNGAL_2"/>
    <property type="match status" value="1"/>
</dbReference>
<evidence type="ECO:0000256" key="1">
    <source>
        <dbReference type="ARBA" id="ARBA00004123"/>
    </source>
</evidence>
<name>A0AAD4D9J8_9FUNG</name>
<evidence type="ECO:0000313" key="5">
    <source>
        <dbReference type="EMBL" id="KAG0272560.1"/>
    </source>
</evidence>
<dbReference type="GO" id="GO:0008270">
    <property type="term" value="F:zinc ion binding"/>
    <property type="evidence" value="ECO:0007669"/>
    <property type="project" value="InterPro"/>
</dbReference>
<evidence type="ECO:0000259" key="4">
    <source>
        <dbReference type="PROSITE" id="PS50048"/>
    </source>
</evidence>
<feature type="domain" description="Zn(2)-C6 fungal-type" evidence="4">
    <location>
        <begin position="16"/>
        <end position="45"/>
    </location>
</feature>
<dbReference type="PROSITE" id="PS00463">
    <property type="entry name" value="ZN2_CY6_FUNGAL_1"/>
    <property type="match status" value="1"/>
</dbReference>
<evidence type="ECO:0000256" key="3">
    <source>
        <dbReference type="SAM" id="MobiDB-lite"/>
    </source>
</evidence>
<organism evidence="5 6">
    <name type="scientific">Linnemannia exigua</name>
    <dbReference type="NCBI Taxonomy" id="604196"/>
    <lineage>
        <taxon>Eukaryota</taxon>
        <taxon>Fungi</taxon>
        <taxon>Fungi incertae sedis</taxon>
        <taxon>Mucoromycota</taxon>
        <taxon>Mortierellomycotina</taxon>
        <taxon>Mortierellomycetes</taxon>
        <taxon>Mortierellales</taxon>
        <taxon>Mortierellaceae</taxon>
        <taxon>Linnemannia</taxon>
    </lineage>
</organism>
<keyword evidence="2" id="KW-0539">Nucleus</keyword>
<dbReference type="Gene3D" id="4.10.240.10">
    <property type="entry name" value="Zn(2)-C6 fungal-type DNA-binding domain"/>
    <property type="match status" value="1"/>
</dbReference>
<proteinExistence type="predicted"/>
<feature type="compositionally biased region" description="Low complexity" evidence="3">
    <location>
        <begin position="118"/>
        <end position="148"/>
    </location>
</feature>
<comment type="caution">
    <text evidence="5">The sequence shown here is derived from an EMBL/GenBank/DDBJ whole genome shotgun (WGS) entry which is preliminary data.</text>
</comment>
<dbReference type="InterPro" id="IPR036864">
    <property type="entry name" value="Zn2-C6_fun-type_DNA-bd_sf"/>
</dbReference>
<reference evidence="5" key="1">
    <citation type="journal article" date="2020" name="Fungal Divers.">
        <title>Resolving the Mortierellaceae phylogeny through synthesis of multi-gene phylogenetics and phylogenomics.</title>
        <authorList>
            <person name="Vandepol N."/>
            <person name="Liber J."/>
            <person name="Desiro A."/>
            <person name="Na H."/>
            <person name="Kennedy M."/>
            <person name="Barry K."/>
            <person name="Grigoriev I.V."/>
            <person name="Miller A.N."/>
            <person name="O'Donnell K."/>
            <person name="Stajich J.E."/>
            <person name="Bonito G."/>
        </authorList>
    </citation>
    <scope>NUCLEOTIDE SEQUENCE</scope>
    <source>
        <strain evidence="5">NRRL 28262</strain>
    </source>
</reference>
<dbReference type="GO" id="GO:0005634">
    <property type="term" value="C:nucleus"/>
    <property type="evidence" value="ECO:0007669"/>
    <property type="project" value="UniProtKB-SubCell"/>
</dbReference>
<dbReference type="Pfam" id="PF00172">
    <property type="entry name" value="Zn_clus"/>
    <property type="match status" value="1"/>
</dbReference>
<dbReference type="Proteomes" id="UP001194580">
    <property type="component" value="Unassembled WGS sequence"/>
</dbReference>
<dbReference type="InterPro" id="IPR050613">
    <property type="entry name" value="Sec_Metabolite_Reg"/>
</dbReference>
<dbReference type="CDD" id="cd12148">
    <property type="entry name" value="fungal_TF_MHR"/>
    <property type="match status" value="1"/>
</dbReference>
<feature type="compositionally biased region" description="Polar residues" evidence="3">
    <location>
        <begin position="184"/>
        <end position="195"/>
    </location>
</feature>
<dbReference type="SUPFAM" id="SSF57701">
    <property type="entry name" value="Zn2/Cys6 DNA-binding domain"/>
    <property type="match status" value="1"/>
</dbReference>
<dbReference type="AlphaFoldDB" id="A0AAD4D9J8"/>
<accession>A0AAD4D9J8</accession>
<sequence length="692" mass="74886">MFEPIPPSSLLKIYKGCSNCRTQKIKCNGQEPCSRCRAFGLQCQYIVLPNQAAHRLAAIAAGGGGGGGGGGEGVSAPNIIPASPTAVSPTALPSLATAATTALPSINTSSAAILSATISPTPSPTTPLATNSTTNTITSWSTDDSITSGSRITSSVHSPNSRVPRKKRRSAGGSRKKSDDSRPESINSPVASSFSPAEFSPTFPDTAILWSTSPNVIMQLLTDAADPNLYAYKGPLASDVVGPSPDVLRELVGFYLQYMHPIHGLVDPQAPDFWTRLDRPMEPNVASIVYAMCTIGAIFKSSTPSPESPGVKPPTPSPGVRDDLVYGFYTRTWTLKDERPRDIVTIQTILIMKSFFDLTSQVEEANSSFRLMAEIADEIELGAHVLELGHQEKLSKEDILVRNTWKLFVWNEVMEFLISKKSSKITPTKDLSSKALDVRPEEIPSSKTSTAAVVHYHLGNLFKIFQLTARIKLPMSPRDLHAVTNILDAFTTWHSGLPKHLRGSGSRSNFASGRGTTSSSAYTLDLYFRLGHILLLNSLPSSVRSSPTGLGPRRESPLRILATCANGITATVSDLTKEPELRNYCMAHGLRCLTEAAMLQLANSKELDPNISTPAKLNFMKTLWCIRQFNFTLPLDVLNLTLAPYDNFGKTPSSSFIQDSAHMDPTKDLPPSDTFNIECFNGIANILCTTKA</sequence>
<feature type="region of interest" description="Disordered" evidence="3">
    <location>
        <begin position="118"/>
        <end position="197"/>
    </location>
</feature>